<dbReference type="InterPro" id="IPR001119">
    <property type="entry name" value="SLH_dom"/>
</dbReference>
<name>A0A6L5Y1B5_9FIRM</name>
<dbReference type="PROSITE" id="PS51272">
    <property type="entry name" value="SLH"/>
    <property type="match status" value="1"/>
</dbReference>
<dbReference type="RefSeq" id="WP_154520079.1">
    <property type="nucleotide sequence ID" value="NZ_VUMT01000025.1"/>
</dbReference>
<evidence type="ECO:0000256" key="1">
    <source>
        <dbReference type="ARBA" id="ARBA00022737"/>
    </source>
</evidence>
<gene>
    <name evidence="3" type="ORF">FYJ58_12510</name>
</gene>
<reference evidence="3 4" key="1">
    <citation type="submission" date="2019-08" db="EMBL/GenBank/DDBJ databases">
        <title>In-depth cultivation of the pig gut microbiome towards novel bacterial diversity and tailored functional studies.</title>
        <authorList>
            <person name="Wylensek D."/>
            <person name="Hitch T.C.A."/>
            <person name="Clavel T."/>
        </authorList>
    </citation>
    <scope>NUCLEOTIDE SEQUENCE [LARGE SCALE GENOMIC DNA]</scope>
    <source>
        <strain evidence="3 4">WCA-693-APC-MOT-I</strain>
    </source>
</reference>
<comment type="caution">
    <text evidence="3">The sequence shown here is derived from an EMBL/GenBank/DDBJ whole genome shotgun (WGS) entry which is preliminary data.</text>
</comment>
<dbReference type="Pfam" id="PF00395">
    <property type="entry name" value="SLH"/>
    <property type="match status" value="1"/>
</dbReference>
<keyword evidence="4" id="KW-1185">Reference proteome</keyword>
<dbReference type="AlphaFoldDB" id="A0A6L5Y1B5"/>
<accession>A0A6L5Y1B5</accession>
<feature type="domain" description="SLH" evidence="2">
    <location>
        <begin position="83"/>
        <end position="146"/>
    </location>
</feature>
<evidence type="ECO:0000259" key="2">
    <source>
        <dbReference type="PROSITE" id="PS51272"/>
    </source>
</evidence>
<keyword evidence="1" id="KW-0677">Repeat</keyword>
<evidence type="ECO:0000313" key="3">
    <source>
        <dbReference type="EMBL" id="MSS64689.1"/>
    </source>
</evidence>
<proteinExistence type="predicted"/>
<dbReference type="EMBL" id="VUMT01000025">
    <property type="protein sequence ID" value="MSS64689.1"/>
    <property type="molecule type" value="Genomic_DNA"/>
</dbReference>
<sequence>MKKRIGIIVSVFIVAFVISLGSEKNGCCAATKEQTKDVMALTGITVDKKGKMIGTKKKVTRAEFAKMLAQASPYSGEIAKTEKRIFFKDVNKEDKNASYINFVATKGYMSGYLGGKFKPNQGITVREAIYSVLTLLGYSKEDFSGNLAEARYEKYKELGLGKNIVKREASVLNQTDCMYLFYNLLNAKKKSGEIYATTIGYSVTKSNKIDYQSLLAKKRKGAIIVKDSWQKKLPMSLQQFEVYKNGKKALASDIKNYNIVYYVKELKKLWVYDQQVFGTVSEIAANTDGVESITVNGKRYATEHSKRISTLLEKNKIEAGDEIVLLLGREKKIASVLSVKTMIAEEGWEKKLPISLKNFELYLNDQKVDNQSIEPYSVVYYIKELKKMWIYDKKVYGVLDAFTIQNTQLNELSVDGTVYTAEHPKIMKKNFKETKVKKGDFIVLLLGRDDFAYKVLPINSVTAIGNWRNQIPFQVESSIINKNGKKITANQIENYDILYYSKELKMIWDYSKRVYGVVNEIKPDRTAPEEITVAGKTYSLKGNPVYGENLQKEYSLGENKWGGQFAEKNIQVGSDVVLLFGPKDAVAAIYPVEKMGVTIVGYVLQRETKMIKEVNGTFGLKDSIKLVDTSGVVREFVCMDKTIQKGSIVEVSFDTTVPTIKKLIHPGNINFTSENIKIADDARIIDVNDKNYTSVSKKELEELKWNVGNILYYRTNNLGEITDMVLANVTGTVYQYGILKEIKDGNEGEYSEVSFICNIGGTDGEYEVDEKVNWGQGIGPKAFRIENNKIKEMKDMVSVPVRFIDGKQANTGKNVYRISDKALVYYLTNGTYYSGKLEDITEVNGNTIYGYVEQQGGAIRVLVVMK</sequence>
<organism evidence="3 4">
    <name type="scientific">Velocimicrobium porci</name>
    <dbReference type="NCBI Taxonomy" id="2606634"/>
    <lineage>
        <taxon>Bacteria</taxon>
        <taxon>Bacillati</taxon>
        <taxon>Bacillota</taxon>
        <taxon>Clostridia</taxon>
        <taxon>Lachnospirales</taxon>
        <taxon>Lachnospiraceae</taxon>
        <taxon>Velocimicrobium</taxon>
    </lineage>
</organism>
<evidence type="ECO:0000313" key="4">
    <source>
        <dbReference type="Proteomes" id="UP000482209"/>
    </source>
</evidence>
<dbReference type="Proteomes" id="UP000482209">
    <property type="component" value="Unassembled WGS sequence"/>
</dbReference>
<protein>
    <submittedName>
        <fullName evidence="3">S-layer homology domain-containing protein</fullName>
    </submittedName>
</protein>